<comment type="caution">
    <text evidence="2">The sequence shown here is derived from an EMBL/GenBank/DDBJ whole genome shotgun (WGS) entry which is preliminary data.</text>
</comment>
<dbReference type="RefSeq" id="XP_027617701.1">
    <property type="nucleotide sequence ID" value="XM_027761900.1"/>
</dbReference>
<keyword evidence="1" id="KW-0853">WD repeat</keyword>
<evidence type="ECO:0000256" key="1">
    <source>
        <dbReference type="PROSITE-ProRule" id="PRU00221"/>
    </source>
</evidence>
<sequence length="131" mass="14070">MVTAADDGTARVWHAETGEELVTLREHAGQVWRAVFSADGKRVLSVDQQGLVKVCDSVGGKVLRSIDTTAADAINAAAFSCDGKLGCTAADDNIVRVLLIFSPDAKNLISTADHGTMRIWDIEDEKMIKPE</sequence>
<organism evidence="2 3">
    <name type="scientific">Sparassis crispa</name>
    <dbReference type="NCBI Taxonomy" id="139825"/>
    <lineage>
        <taxon>Eukaryota</taxon>
        <taxon>Fungi</taxon>
        <taxon>Dikarya</taxon>
        <taxon>Basidiomycota</taxon>
        <taxon>Agaricomycotina</taxon>
        <taxon>Agaricomycetes</taxon>
        <taxon>Polyporales</taxon>
        <taxon>Sparassidaceae</taxon>
        <taxon>Sparassis</taxon>
    </lineage>
</organism>
<dbReference type="SUPFAM" id="SSF50978">
    <property type="entry name" value="WD40 repeat-like"/>
    <property type="match status" value="1"/>
</dbReference>
<dbReference type="Proteomes" id="UP000287166">
    <property type="component" value="Unassembled WGS sequence"/>
</dbReference>
<dbReference type="SMART" id="SM00320">
    <property type="entry name" value="WD40"/>
    <property type="match status" value="2"/>
</dbReference>
<dbReference type="Pfam" id="PF00400">
    <property type="entry name" value="WD40"/>
    <property type="match status" value="3"/>
</dbReference>
<dbReference type="InterPro" id="IPR015943">
    <property type="entry name" value="WD40/YVTN_repeat-like_dom_sf"/>
</dbReference>
<dbReference type="InterPro" id="IPR036322">
    <property type="entry name" value="WD40_repeat_dom_sf"/>
</dbReference>
<accession>A0A401GX26</accession>
<dbReference type="PANTHER" id="PTHR19879:SF9">
    <property type="entry name" value="TRANSCRIPTION INITIATION FACTOR TFIID SUBUNIT 5"/>
    <property type="match status" value="1"/>
</dbReference>
<dbReference type="AlphaFoldDB" id="A0A401GX26"/>
<feature type="repeat" description="WD" evidence="1">
    <location>
        <begin position="101"/>
        <end position="130"/>
    </location>
</feature>
<evidence type="ECO:0000313" key="2">
    <source>
        <dbReference type="EMBL" id="GBE86788.1"/>
    </source>
</evidence>
<dbReference type="OrthoDB" id="538223at2759"/>
<reference evidence="2 3" key="1">
    <citation type="journal article" date="2018" name="Sci. Rep.">
        <title>Genome sequence of the cauliflower mushroom Sparassis crispa (Hanabiratake) and its association with beneficial usage.</title>
        <authorList>
            <person name="Kiyama R."/>
            <person name="Furutani Y."/>
            <person name="Kawaguchi K."/>
            <person name="Nakanishi T."/>
        </authorList>
    </citation>
    <scope>NUCLEOTIDE SEQUENCE [LARGE SCALE GENOMIC DNA]</scope>
</reference>
<dbReference type="InterPro" id="IPR001680">
    <property type="entry name" value="WD40_rpt"/>
</dbReference>
<feature type="repeat" description="WD" evidence="1">
    <location>
        <begin position="1"/>
        <end position="23"/>
    </location>
</feature>
<dbReference type="PROSITE" id="PS50082">
    <property type="entry name" value="WD_REPEATS_2"/>
    <property type="match status" value="2"/>
</dbReference>
<proteinExistence type="predicted"/>
<dbReference type="InParanoid" id="A0A401GX26"/>
<dbReference type="GeneID" id="38783705"/>
<protein>
    <submittedName>
        <fullName evidence="2">Uncharacterized protein</fullName>
    </submittedName>
</protein>
<name>A0A401GX26_9APHY</name>
<dbReference type="STRING" id="139825.A0A401GX26"/>
<keyword evidence="3" id="KW-1185">Reference proteome</keyword>
<dbReference type="PANTHER" id="PTHR19879">
    <property type="entry name" value="TRANSCRIPTION INITIATION FACTOR TFIID"/>
    <property type="match status" value="1"/>
</dbReference>
<gene>
    <name evidence="2" type="ORF">SCP_1000300</name>
</gene>
<dbReference type="EMBL" id="BFAD01000010">
    <property type="protein sequence ID" value="GBE86788.1"/>
    <property type="molecule type" value="Genomic_DNA"/>
</dbReference>
<evidence type="ECO:0000313" key="3">
    <source>
        <dbReference type="Proteomes" id="UP000287166"/>
    </source>
</evidence>
<dbReference type="Gene3D" id="2.130.10.10">
    <property type="entry name" value="YVTN repeat-like/Quinoprotein amine dehydrogenase"/>
    <property type="match status" value="1"/>
</dbReference>